<proteinExistence type="predicted"/>
<evidence type="ECO:0000313" key="2">
    <source>
        <dbReference type="Proteomes" id="UP000192920"/>
    </source>
</evidence>
<dbReference type="InterPro" id="IPR011990">
    <property type="entry name" value="TPR-like_helical_dom_sf"/>
</dbReference>
<sequence>MTIKELTYATQQHLQAVTGTTFKRTHIYELLAASFGFNSYAALGTDHVFTEHSLTCRCPAKYGEQVGRRCLELGYPPEIALQIARALPELLTVQGIGLIHINDLVAHLRYDSGRDDWFDDSSKDDNEEDEDLDRWFDRESLLSPLLLDDLTTAAYNNNAVAHYALALLSAPSEHDIDAPSAGSDYWYNEEQQGRNLTGIQKEWADKHAARLELEKKWERHLRKAGELGHPDALLALAECFDDPRFFDLPYTQAPNADPAYIAEIAEQFGRPNDARYWLTEAAKQGDIEAMRELIERYDSSDLQQCWTWFYLAELHGTDLSKDDYRAYHENGALYDDDVGGPLYVDGRDGIELQTIEAGQDAVARHAAGEMYQALKGKTKLRFSSLGIERD</sequence>
<keyword evidence="2" id="KW-1185">Reference proteome</keyword>
<dbReference type="Proteomes" id="UP000192920">
    <property type="component" value="Unassembled WGS sequence"/>
</dbReference>
<accession>A0A1Y6CCE4</accession>
<dbReference type="EMBL" id="FXAG01000036">
    <property type="protein sequence ID" value="SMF56471.1"/>
    <property type="molecule type" value="Genomic_DNA"/>
</dbReference>
<dbReference type="AlphaFoldDB" id="A0A1Y6CCE4"/>
<protein>
    <submittedName>
        <fullName evidence="1">Uncharacterized protein</fullName>
    </submittedName>
</protein>
<evidence type="ECO:0000313" key="1">
    <source>
        <dbReference type="EMBL" id="SMF56471.1"/>
    </source>
</evidence>
<organism evidence="1 2">
    <name type="scientific">Pseudogulbenkiania subflava DSM 22618</name>
    <dbReference type="NCBI Taxonomy" id="1123014"/>
    <lineage>
        <taxon>Bacteria</taxon>
        <taxon>Pseudomonadati</taxon>
        <taxon>Pseudomonadota</taxon>
        <taxon>Betaproteobacteria</taxon>
        <taxon>Neisseriales</taxon>
        <taxon>Chromobacteriaceae</taxon>
        <taxon>Pseudogulbenkiania</taxon>
    </lineage>
</organism>
<dbReference type="Gene3D" id="1.25.40.10">
    <property type="entry name" value="Tetratricopeptide repeat domain"/>
    <property type="match status" value="1"/>
</dbReference>
<name>A0A1Y6CCE4_9NEIS</name>
<reference evidence="2" key="1">
    <citation type="submission" date="2017-04" db="EMBL/GenBank/DDBJ databases">
        <authorList>
            <person name="Varghese N."/>
            <person name="Submissions S."/>
        </authorList>
    </citation>
    <scope>NUCLEOTIDE SEQUENCE [LARGE SCALE GENOMIC DNA]</scope>
    <source>
        <strain evidence="2">DSM 22618</strain>
    </source>
</reference>
<dbReference type="SUPFAM" id="SSF81901">
    <property type="entry name" value="HCP-like"/>
    <property type="match status" value="1"/>
</dbReference>
<dbReference type="RefSeq" id="WP_085277944.1">
    <property type="nucleotide sequence ID" value="NZ_FXAG01000036.1"/>
</dbReference>
<gene>
    <name evidence="1" type="ORF">SAMN02745746_04001</name>
</gene>